<comment type="caution">
    <text evidence="3">The sequence shown here is derived from an EMBL/GenBank/DDBJ whole genome shotgun (WGS) entry which is preliminary data.</text>
</comment>
<name>A0ABS7GYR4_9HYPH</name>
<dbReference type="PANTHER" id="PTHR48125:SF12">
    <property type="entry name" value="AT HOOK TRANSCRIPTION FACTOR FAMILY-RELATED"/>
    <property type="match status" value="1"/>
</dbReference>
<organism evidence="3 4">
    <name type="scientific">Rhizobium mesosinicum</name>
    <dbReference type="NCBI Taxonomy" id="335017"/>
    <lineage>
        <taxon>Bacteria</taxon>
        <taxon>Pseudomonadati</taxon>
        <taxon>Pseudomonadota</taxon>
        <taxon>Alphaproteobacteria</taxon>
        <taxon>Hyphomicrobiales</taxon>
        <taxon>Rhizobiaceae</taxon>
        <taxon>Rhizobium/Agrobacterium group</taxon>
        <taxon>Rhizobium</taxon>
    </lineage>
</organism>
<evidence type="ECO:0000256" key="1">
    <source>
        <dbReference type="SAM" id="MobiDB-lite"/>
    </source>
</evidence>
<dbReference type="EMBL" id="JAEUAK010000008">
    <property type="protein sequence ID" value="MBW9054871.1"/>
    <property type="molecule type" value="Genomic_DNA"/>
</dbReference>
<accession>A0ABS7GYR4</accession>
<evidence type="ECO:0000259" key="2">
    <source>
        <dbReference type="Pfam" id="PF18834"/>
    </source>
</evidence>
<evidence type="ECO:0000313" key="4">
    <source>
        <dbReference type="Proteomes" id="UP000717752"/>
    </source>
</evidence>
<feature type="region of interest" description="Disordered" evidence="1">
    <location>
        <begin position="1"/>
        <end position="36"/>
    </location>
</feature>
<dbReference type="Proteomes" id="UP000717752">
    <property type="component" value="Unassembled WGS sequence"/>
</dbReference>
<feature type="compositionally biased region" description="Low complexity" evidence="1">
    <location>
        <begin position="200"/>
        <end position="215"/>
    </location>
</feature>
<evidence type="ECO:0000313" key="3">
    <source>
        <dbReference type="EMBL" id="MBW9054871.1"/>
    </source>
</evidence>
<dbReference type="RefSeq" id="WP_220336217.1">
    <property type="nucleotide sequence ID" value="NZ_JAEUAK010000008.1"/>
</dbReference>
<feature type="domain" description="Large polyvalent protein associated" evidence="2">
    <location>
        <begin position="23"/>
        <end position="117"/>
    </location>
</feature>
<dbReference type="Pfam" id="PF18834">
    <property type="entry name" value="LPD22"/>
    <property type="match status" value="1"/>
</dbReference>
<feature type="compositionally biased region" description="Low complexity" evidence="1">
    <location>
        <begin position="152"/>
        <end position="183"/>
    </location>
</feature>
<proteinExistence type="predicted"/>
<protein>
    <recommendedName>
        <fullName evidence="2">Large polyvalent protein associated domain-containing protein</fullName>
    </recommendedName>
</protein>
<keyword evidence="4" id="KW-1185">Reference proteome</keyword>
<reference evidence="3 4" key="1">
    <citation type="journal article" date="2021" name="MBio">
        <title>Poor Competitiveness of Bradyrhizobium in Pigeon Pea Root Colonization in Indian Soils.</title>
        <authorList>
            <person name="Chalasani D."/>
            <person name="Basu A."/>
            <person name="Pullabhotla S.V.S.R.N."/>
            <person name="Jorrin B."/>
            <person name="Neal A.L."/>
            <person name="Poole P.S."/>
            <person name="Podile A.R."/>
            <person name="Tkacz A."/>
        </authorList>
    </citation>
    <scope>NUCLEOTIDE SEQUENCE [LARGE SCALE GENOMIC DNA]</scope>
    <source>
        <strain evidence="3 4">HU56</strain>
    </source>
</reference>
<feature type="region of interest" description="Disordered" evidence="1">
    <location>
        <begin position="138"/>
        <end position="245"/>
    </location>
</feature>
<dbReference type="PANTHER" id="PTHR48125">
    <property type="entry name" value="LP07818P1"/>
    <property type="match status" value="1"/>
</dbReference>
<dbReference type="InterPro" id="IPR040738">
    <property type="entry name" value="LPD22"/>
</dbReference>
<gene>
    <name evidence="3" type="ORF">JNB85_20925</name>
</gene>
<sequence>MDITSDYDALSRRRRQQDAAAASSNIQSSDENPDKVADNLNFAREYAQVTGNPAPSPQMVKEFRDVLQQRMDEARNTAMLSTARRAATWYGENPMAVLLAKDDVPNLCSFEQKVQRFWEAPKSNPQTAASVEESIAPVNRPTAPSQPQAPVAPTAQSPARPTAPAAPTSAPAAAGANTNTPRAVPYTQPPVSPTQPVHQPTEPAPRTAQPAAPTTGNAPPSAEPATSAVGDVPLASEEPLSDDEKKKEALIEEIRNAKNAPSENIPILKQKIQNQNWFDTINALDTLQGVLNGTATDDDVRSQLQSRYAHRLTAKEAWERAKSAGQYVLEAPKGAGSASVTESGRIIEGTGQLLSSPKSDQEVALIGEIADGAKLPDDKVPLLEKKLDEQTLLYGPFARYVLNEVRAGRMTSDQAKEQFNGPLDDIAGYLQSWGASLGDYGETLFPAAPGYENSWTRMGGEMFGALLPTMTATVVSGAGAGTGVEMLRAAGDAAAAARKAEKSELEQSDAAVAYSLTAFIDRIPFDKATSPLLKRLYLNSFLQKWIGIGLKEGAAQATQLVAQNYLKKLLVDPTQEVFDKVGDTFIAGGFAGIGKEVVQDFAMIGMNALLRRRGSSHISASHPIAADSTRKAIEDISIAAQASKLRTRSPEDFHGFVAKMAPNPEARDVLVPAGAFVKAAEAAGINPDDLVDSGALALARATDGDVKLSMATYATYFAGSKGDGYIMDNIRPHAGSLTFAESQAFREHANAYGSALNARANPAFSSPIIDLAAERRAYDLAVLRSAIAGRPAETVSHFAISHSAFTSALARSEGRSLNEYLKLHPQP</sequence>